<organism evidence="1">
    <name type="scientific">marine metagenome</name>
    <dbReference type="NCBI Taxonomy" id="408172"/>
    <lineage>
        <taxon>unclassified sequences</taxon>
        <taxon>metagenomes</taxon>
        <taxon>ecological metagenomes</taxon>
    </lineage>
</organism>
<protein>
    <submittedName>
        <fullName evidence="1">Uncharacterized protein</fullName>
    </submittedName>
</protein>
<name>A0A382FZJ9_9ZZZZ</name>
<dbReference type="EMBL" id="UINC01052566">
    <property type="protein sequence ID" value="SVB68042.1"/>
    <property type="molecule type" value="Genomic_DNA"/>
</dbReference>
<evidence type="ECO:0000313" key="1">
    <source>
        <dbReference type="EMBL" id="SVB68042.1"/>
    </source>
</evidence>
<sequence>MNQTRAGPFQKRGEGVTFAEIYFR</sequence>
<feature type="non-terminal residue" evidence="1">
    <location>
        <position position="24"/>
    </location>
</feature>
<reference evidence="1" key="1">
    <citation type="submission" date="2018-05" db="EMBL/GenBank/DDBJ databases">
        <authorList>
            <person name="Lanie J.A."/>
            <person name="Ng W.-L."/>
            <person name="Kazmierczak K.M."/>
            <person name="Andrzejewski T.M."/>
            <person name="Davidsen T.M."/>
            <person name="Wayne K.J."/>
            <person name="Tettelin H."/>
            <person name="Glass J.I."/>
            <person name="Rusch D."/>
            <person name="Podicherti R."/>
            <person name="Tsui H.-C.T."/>
            <person name="Winkler M.E."/>
        </authorList>
    </citation>
    <scope>NUCLEOTIDE SEQUENCE</scope>
</reference>
<accession>A0A382FZJ9</accession>
<proteinExistence type="predicted"/>
<gene>
    <name evidence="1" type="ORF">METZ01_LOCUS220896</name>
</gene>
<dbReference type="AlphaFoldDB" id="A0A382FZJ9"/>